<comment type="caution">
    <text evidence="3">The sequence shown here is derived from an EMBL/GenBank/DDBJ whole genome shotgun (WGS) entry which is preliminary data.</text>
</comment>
<feature type="compositionally biased region" description="Basic and acidic residues" evidence="1">
    <location>
        <begin position="1"/>
        <end position="10"/>
    </location>
</feature>
<dbReference type="EMBL" id="NCEB01000068">
    <property type="protein sequence ID" value="OYX29454.1"/>
    <property type="molecule type" value="Genomic_DNA"/>
</dbReference>
<dbReference type="Proteomes" id="UP000215595">
    <property type="component" value="Unassembled WGS sequence"/>
</dbReference>
<dbReference type="InterPro" id="IPR013575">
    <property type="entry name" value="IF2_assoc_dom_bac"/>
</dbReference>
<sequence length="180" mass="18829">MSDENDKTKEGQGTQAPTGTPSTTGPRAPLSLKPRAVGSVPTGTVRQSFSHGRTKTVAVEIKRRPGAPAAGHQRPAGFDVARPRTDAVPQPTAPRTAPSQPAGGRLSNEEQEARRRAIELATQAQAERAAAQAAEQARRDAAAREQAEAAERTASAAQAAAISLKRLIYSCLCLAFLGKS</sequence>
<gene>
    <name evidence="3" type="ORF">B7Z01_15660</name>
</gene>
<proteinExistence type="predicted"/>
<accession>A0A258FBS7</accession>
<feature type="compositionally biased region" description="Polar residues" evidence="1">
    <location>
        <begin position="41"/>
        <end position="51"/>
    </location>
</feature>
<evidence type="ECO:0000256" key="1">
    <source>
        <dbReference type="SAM" id="MobiDB-lite"/>
    </source>
</evidence>
<name>A0A258FBS7_9CAUL</name>
<protein>
    <recommendedName>
        <fullName evidence="2">Initiation factor 2 associated domain-containing protein</fullName>
    </recommendedName>
</protein>
<feature type="compositionally biased region" description="Basic and acidic residues" evidence="1">
    <location>
        <begin position="136"/>
        <end position="151"/>
    </location>
</feature>
<dbReference type="AlphaFoldDB" id="A0A258FBS7"/>
<dbReference type="Pfam" id="PF08364">
    <property type="entry name" value="IF2_assoc"/>
    <property type="match status" value="1"/>
</dbReference>
<evidence type="ECO:0000313" key="3">
    <source>
        <dbReference type="EMBL" id="OYX29454.1"/>
    </source>
</evidence>
<evidence type="ECO:0000259" key="2">
    <source>
        <dbReference type="Pfam" id="PF08364"/>
    </source>
</evidence>
<organism evidence="3 4">
    <name type="scientific">Brevundimonas subvibrioides</name>
    <dbReference type="NCBI Taxonomy" id="74313"/>
    <lineage>
        <taxon>Bacteria</taxon>
        <taxon>Pseudomonadati</taxon>
        <taxon>Pseudomonadota</taxon>
        <taxon>Alphaproteobacteria</taxon>
        <taxon>Caulobacterales</taxon>
        <taxon>Caulobacteraceae</taxon>
        <taxon>Brevundimonas</taxon>
    </lineage>
</organism>
<evidence type="ECO:0000313" key="4">
    <source>
        <dbReference type="Proteomes" id="UP000215595"/>
    </source>
</evidence>
<feature type="region of interest" description="Disordered" evidence="1">
    <location>
        <begin position="1"/>
        <end position="155"/>
    </location>
</feature>
<feature type="compositionally biased region" description="Basic and acidic residues" evidence="1">
    <location>
        <begin position="107"/>
        <end position="118"/>
    </location>
</feature>
<feature type="compositionally biased region" description="Polar residues" evidence="1">
    <location>
        <begin position="11"/>
        <end position="25"/>
    </location>
</feature>
<feature type="compositionally biased region" description="Low complexity" evidence="1">
    <location>
        <begin position="121"/>
        <end position="135"/>
    </location>
</feature>
<reference evidence="3 4" key="1">
    <citation type="submission" date="2017-03" db="EMBL/GenBank/DDBJ databases">
        <title>Lifting the veil on microbial sulfur biogeochemistry in mining wastewaters.</title>
        <authorList>
            <person name="Kantor R.S."/>
            <person name="Colenbrander Nelson T."/>
            <person name="Marshall S."/>
            <person name="Bennett D."/>
            <person name="Apte S."/>
            <person name="Camacho D."/>
            <person name="Thomas B.C."/>
            <person name="Warren L.A."/>
            <person name="Banfield J.F."/>
        </authorList>
    </citation>
    <scope>NUCLEOTIDE SEQUENCE [LARGE SCALE GENOMIC DNA]</scope>
    <source>
        <strain evidence="3">32-69-9</strain>
    </source>
</reference>
<feature type="domain" description="Initiation factor 2 associated" evidence="2">
    <location>
        <begin position="30"/>
        <end position="64"/>
    </location>
</feature>